<dbReference type="SUPFAM" id="SSF55874">
    <property type="entry name" value="ATPase domain of HSP90 chaperone/DNA topoisomerase II/histidine kinase"/>
    <property type="match status" value="1"/>
</dbReference>
<proteinExistence type="predicted"/>
<dbReference type="Pfam" id="PF02518">
    <property type="entry name" value="HATPase_c"/>
    <property type="match status" value="1"/>
</dbReference>
<keyword evidence="7 18" id="KW-0808">Transferase</keyword>
<keyword evidence="10" id="KW-0418">Kinase</keyword>
<dbReference type="SMART" id="SM00388">
    <property type="entry name" value="HisKA"/>
    <property type="match status" value="1"/>
</dbReference>
<evidence type="ECO:0000256" key="12">
    <source>
        <dbReference type="ARBA" id="ARBA00022989"/>
    </source>
</evidence>
<keyword evidence="6" id="KW-0597">Phosphoprotein</keyword>
<evidence type="ECO:0000256" key="3">
    <source>
        <dbReference type="ARBA" id="ARBA00012438"/>
    </source>
</evidence>
<dbReference type="PANTHER" id="PTHR44936:SF5">
    <property type="entry name" value="SENSOR HISTIDINE KINASE ENVZ"/>
    <property type="match status" value="1"/>
</dbReference>
<dbReference type="Pfam" id="PF00672">
    <property type="entry name" value="HAMP"/>
    <property type="match status" value="1"/>
</dbReference>
<dbReference type="InterPro" id="IPR003594">
    <property type="entry name" value="HATPase_dom"/>
</dbReference>
<keyword evidence="9" id="KW-0547">Nucleotide-binding</keyword>
<evidence type="ECO:0000259" key="17">
    <source>
        <dbReference type="PROSITE" id="PS50885"/>
    </source>
</evidence>
<evidence type="ECO:0000313" key="18">
    <source>
        <dbReference type="EMBL" id="QNT78843.1"/>
    </source>
</evidence>
<evidence type="ECO:0000259" key="16">
    <source>
        <dbReference type="PROSITE" id="PS50109"/>
    </source>
</evidence>
<evidence type="ECO:0000256" key="1">
    <source>
        <dbReference type="ARBA" id="ARBA00000085"/>
    </source>
</evidence>
<feature type="transmembrane region" description="Helical" evidence="15">
    <location>
        <begin position="29"/>
        <end position="53"/>
    </location>
</feature>
<dbReference type="GO" id="GO:0005524">
    <property type="term" value="F:ATP binding"/>
    <property type="evidence" value="ECO:0007669"/>
    <property type="project" value="UniProtKB-KW"/>
</dbReference>
<evidence type="ECO:0000256" key="6">
    <source>
        <dbReference type="ARBA" id="ARBA00022553"/>
    </source>
</evidence>
<evidence type="ECO:0000256" key="2">
    <source>
        <dbReference type="ARBA" id="ARBA00004429"/>
    </source>
</evidence>
<dbReference type="PROSITE" id="PS50109">
    <property type="entry name" value="HIS_KIN"/>
    <property type="match status" value="1"/>
</dbReference>
<dbReference type="AlphaFoldDB" id="A0A7H1NST3"/>
<keyword evidence="5" id="KW-0997">Cell inner membrane</keyword>
<dbReference type="PRINTS" id="PR00344">
    <property type="entry name" value="BCTRLSENSOR"/>
</dbReference>
<comment type="catalytic activity">
    <reaction evidence="1">
        <text>ATP + protein L-histidine = ADP + protein N-phospho-L-histidine.</text>
        <dbReference type="EC" id="2.7.13.3"/>
    </reaction>
</comment>
<feature type="domain" description="HAMP" evidence="17">
    <location>
        <begin position="201"/>
        <end position="253"/>
    </location>
</feature>
<dbReference type="GO" id="GO:0005886">
    <property type="term" value="C:plasma membrane"/>
    <property type="evidence" value="ECO:0007669"/>
    <property type="project" value="UniProtKB-SubCell"/>
</dbReference>
<keyword evidence="14 15" id="KW-0472">Membrane</keyword>
<dbReference type="InterPro" id="IPR036890">
    <property type="entry name" value="HATPase_C_sf"/>
</dbReference>
<dbReference type="Gene3D" id="6.10.340.10">
    <property type="match status" value="1"/>
</dbReference>
<keyword evidence="11" id="KW-0067">ATP-binding</keyword>
<evidence type="ECO:0000256" key="8">
    <source>
        <dbReference type="ARBA" id="ARBA00022692"/>
    </source>
</evidence>
<name>A0A7H1NST3_9PROT</name>
<sequence length="461" mass="52253">MVPYFHRILNKNWDQSLERFIRRILPRSFLGRSLLIILIPLVVIQLISLSLYYGSYYHTVSRRLTDGIAGEIRVVVENYHHIGATATHPVNPALQSSIEQVWLMQVKFYPHRRLETRSARYVLGPIDEDLDKALKTFLSYPFHTDWNTDPENITVWVQLPTGLLSITFPRKRLDIGSVWMFVFWQSIGFIILFFLAVIFTRNQVRAIRRLAKAAENFGLGRDYGPVRPQGAKEVRRLAVAFNRMRERILNFVTQRTAVLAGVSHDLRTPLTRMRLSLAIIPQKGSIDAKTLQEEISDMVTDIEEMERMIEGYLTFARGEGLELPKEIDMKKLLEEVVLSARRSGAKILRSTVSEVKPIIVRKEAIRRVLNNVITNAYRHGGEIVIELKSSAKGVVILCDDNGPGIPPDQRESAFGAFESGKNGGTGLGLTISRDIIRAHGGEITLGTSTMGGLRVYLFLPY</sequence>
<evidence type="ECO:0000256" key="5">
    <source>
        <dbReference type="ARBA" id="ARBA00022519"/>
    </source>
</evidence>
<evidence type="ECO:0000256" key="11">
    <source>
        <dbReference type="ARBA" id="ARBA00022840"/>
    </source>
</evidence>
<dbReference type="Gene3D" id="1.10.287.130">
    <property type="match status" value="1"/>
</dbReference>
<reference evidence="18 19" key="1">
    <citation type="submission" date="2020-08" db="EMBL/GenBank/DDBJ databases">
        <title>Complete genome sequence of Entomobacter blattae G55GP.</title>
        <authorList>
            <person name="Poehlein A."/>
            <person name="Guzman J."/>
            <person name="Daniel R."/>
            <person name="Vilcinskas A."/>
        </authorList>
    </citation>
    <scope>NUCLEOTIDE SEQUENCE [LARGE SCALE GENOMIC DNA]</scope>
    <source>
        <strain evidence="18 19">G55GP</strain>
    </source>
</reference>
<dbReference type="CDD" id="cd00082">
    <property type="entry name" value="HisKA"/>
    <property type="match status" value="1"/>
</dbReference>
<dbReference type="InterPro" id="IPR050980">
    <property type="entry name" value="2C_sensor_his_kinase"/>
</dbReference>
<dbReference type="RefSeq" id="WP_203413070.1">
    <property type="nucleotide sequence ID" value="NZ_CP060244.1"/>
</dbReference>
<dbReference type="SMART" id="SM00387">
    <property type="entry name" value="HATPase_c"/>
    <property type="match status" value="1"/>
</dbReference>
<comment type="subcellular location">
    <subcellularLocation>
        <location evidence="2">Cell inner membrane</location>
        <topology evidence="2">Multi-pass membrane protein</topology>
    </subcellularLocation>
</comment>
<keyword evidence="19" id="KW-1185">Reference proteome</keyword>
<dbReference type="InterPro" id="IPR003661">
    <property type="entry name" value="HisK_dim/P_dom"/>
</dbReference>
<dbReference type="GO" id="GO:0000155">
    <property type="term" value="F:phosphorelay sensor kinase activity"/>
    <property type="evidence" value="ECO:0007669"/>
    <property type="project" value="InterPro"/>
</dbReference>
<dbReference type="Gene3D" id="3.30.565.10">
    <property type="entry name" value="Histidine kinase-like ATPase, C-terminal domain"/>
    <property type="match status" value="1"/>
</dbReference>
<organism evidence="18 19">
    <name type="scientific">Entomobacter blattae</name>
    <dbReference type="NCBI Taxonomy" id="2762277"/>
    <lineage>
        <taxon>Bacteria</taxon>
        <taxon>Pseudomonadati</taxon>
        <taxon>Pseudomonadota</taxon>
        <taxon>Alphaproteobacteria</taxon>
        <taxon>Acetobacterales</taxon>
        <taxon>Acetobacteraceae</taxon>
        <taxon>Entomobacter</taxon>
    </lineage>
</organism>
<keyword evidence="8 15" id="KW-0812">Transmembrane</keyword>
<dbReference type="CDD" id="cd06225">
    <property type="entry name" value="HAMP"/>
    <property type="match status" value="1"/>
</dbReference>
<dbReference type="Pfam" id="PF00512">
    <property type="entry name" value="HisKA"/>
    <property type="match status" value="1"/>
</dbReference>
<dbReference type="InterPro" id="IPR005467">
    <property type="entry name" value="His_kinase_dom"/>
</dbReference>
<dbReference type="InterPro" id="IPR004358">
    <property type="entry name" value="Sig_transdc_His_kin-like_C"/>
</dbReference>
<dbReference type="InterPro" id="IPR036097">
    <property type="entry name" value="HisK_dim/P_sf"/>
</dbReference>
<dbReference type="EMBL" id="CP060244">
    <property type="protein sequence ID" value="QNT78843.1"/>
    <property type="molecule type" value="Genomic_DNA"/>
</dbReference>
<dbReference type="KEGG" id="ebla:JGUZn3_16210"/>
<evidence type="ECO:0000256" key="13">
    <source>
        <dbReference type="ARBA" id="ARBA00023012"/>
    </source>
</evidence>
<feature type="transmembrane region" description="Helical" evidence="15">
    <location>
        <begin position="178"/>
        <end position="199"/>
    </location>
</feature>
<keyword evidence="12 15" id="KW-1133">Transmembrane helix</keyword>
<dbReference type="CDD" id="cd00075">
    <property type="entry name" value="HATPase"/>
    <property type="match status" value="1"/>
</dbReference>
<evidence type="ECO:0000256" key="9">
    <source>
        <dbReference type="ARBA" id="ARBA00022741"/>
    </source>
</evidence>
<gene>
    <name evidence="18" type="primary">envZ</name>
    <name evidence="18" type="ORF">JGUZn3_16210</name>
</gene>
<accession>A0A7H1NST3</accession>
<dbReference type="Proteomes" id="UP000516349">
    <property type="component" value="Chromosome"/>
</dbReference>
<dbReference type="EC" id="2.7.13.3" evidence="3"/>
<dbReference type="PROSITE" id="PS50885">
    <property type="entry name" value="HAMP"/>
    <property type="match status" value="1"/>
</dbReference>
<evidence type="ECO:0000256" key="7">
    <source>
        <dbReference type="ARBA" id="ARBA00022679"/>
    </source>
</evidence>
<evidence type="ECO:0000256" key="15">
    <source>
        <dbReference type="SAM" id="Phobius"/>
    </source>
</evidence>
<evidence type="ECO:0000256" key="10">
    <source>
        <dbReference type="ARBA" id="ARBA00022777"/>
    </source>
</evidence>
<dbReference type="InterPro" id="IPR003660">
    <property type="entry name" value="HAMP_dom"/>
</dbReference>
<protein>
    <recommendedName>
        <fullName evidence="3">histidine kinase</fullName>
        <ecNumber evidence="3">2.7.13.3</ecNumber>
    </recommendedName>
</protein>
<keyword evidence="13" id="KW-0902">Two-component regulatory system</keyword>
<evidence type="ECO:0000256" key="4">
    <source>
        <dbReference type="ARBA" id="ARBA00022475"/>
    </source>
</evidence>
<keyword evidence="4" id="KW-1003">Cell membrane</keyword>
<dbReference type="SMART" id="SM00304">
    <property type="entry name" value="HAMP"/>
    <property type="match status" value="1"/>
</dbReference>
<dbReference type="SUPFAM" id="SSF47384">
    <property type="entry name" value="Homodimeric domain of signal transducing histidine kinase"/>
    <property type="match status" value="1"/>
</dbReference>
<evidence type="ECO:0000313" key="19">
    <source>
        <dbReference type="Proteomes" id="UP000516349"/>
    </source>
</evidence>
<feature type="domain" description="Histidine kinase" evidence="16">
    <location>
        <begin position="261"/>
        <end position="461"/>
    </location>
</feature>
<dbReference type="PANTHER" id="PTHR44936">
    <property type="entry name" value="SENSOR PROTEIN CREC"/>
    <property type="match status" value="1"/>
</dbReference>
<evidence type="ECO:0000256" key="14">
    <source>
        <dbReference type="ARBA" id="ARBA00023136"/>
    </source>
</evidence>